<keyword evidence="11" id="KW-1185">Reference proteome</keyword>
<keyword evidence="1 9" id="KW-0963">Cytoplasm</keyword>
<dbReference type="PANTHER" id="PTHR21342">
    <property type="entry name" value="PHOSPHOPANTETHEINE ADENYLYLTRANSFERASE"/>
    <property type="match status" value="1"/>
</dbReference>
<dbReference type="Gene3D" id="3.40.50.620">
    <property type="entry name" value="HUPs"/>
    <property type="match status" value="1"/>
</dbReference>
<dbReference type="RefSeq" id="WP_130233294.1">
    <property type="nucleotide sequence ID" value="NZ_BMEF01000008.1"/>
</dbReference>
<organism evidence="10 11">
    <name type="scientific">Malaciobacter pacificus</name>
    <dbReference type="NCBI Taxonomy" id="1080223"/>
    <lineage>
        <taxon>Bacteria</taxon>
        <taxon>Pseudomonadati</taxon>
        <taxon>Campylobacterota</taxon>
        <taxon>Epsilonproteobacteria</taxon>
        <taxon>Campylobacterales</taxon>
        <taxon>Arcobacteraceae</taxon>
        <taxon>Malaciobacter</taxon>
    </lineage>
</organism>
<feature type="binding site" evidence="9">
    <location>
        <begin position="21"/>
        <end position="22"/>
    </location>
    <ligand>
        <name>ATP</name>
        <dbReference type="ChEBI" id="CHEBI:30616"/>
    </ligand>
</feature>
<dbReference type="GO" id="GO:0004595">
    <property type="term" value="F:pantetheine-phosphate adenylyltransferase activity"/>
    <property type="evidence" value="ECO:0007669"/>
    <property type="project" value="UniProtKB-UniRule"/>
</dbReference>
<comment type="subcellular location">
    <subcellularLocation>
        <location evidence="9">Cytoplasm</location>
    </subcellularLocation>
</comment>
<dbReference type="GO" id="GO:0005737">
    <property type="term" value="C:cytoplasm"/>
    <property type="evidence" value="ECO:0007669"/>
    <property type="project" value="UniProtKB-SubCell"/>
</dbReference>
<dbReference type="PANTHER" id="PTHR21342:SF1">
    <property type="entry name" value="PHOSPHOPANTETHEINE ADENYLYLTRANSFERASE"/>
    <property type="match status" value="1"/>
</dbReference>
<dbReference type="InterPro" id="IPR004821">
    <property type="entry name" value="Cyt_trans-like"/>
</dbReference>
<comment type="cofactor">
    <cofactor evidence="9">
        <name>Mg(2+)</name>
        <dbReference type="ChEBI" id="CHEBI:18420"/>
    </cofactor>
</comment>
<dbReference type="KEGG" id="apai:APAC_1236"/>
<evidence type="ECO:0000256" key="2">
    <source>
        <dbReference type="ARBA" id="ARBA00022679"/>
    </source>
</evidence>
<dbReference type="PRINTS" id="PR01020">
    <property type="entry name" value="LPSBIOSNTHSS"/>
</dbReference>
<keyword evidence="5 9" id="KW-0067">ATP-binding</keyword>
<dbReference type="OrthoDB" id="9806661at2"/>
<comment type="catalytic activity">
    <reaction evidence="8 9">
        <text>(R)-4'-phosphopantetheine + ATP + H(+) = 3'-dephospho-CoA + diphosphate</text>
        <dbReference type="Rhea" id="RHEA:19801"/>
        <dbReference type="ChEBI" id="CHEBI:15378"/>
        <dbReference type="ChEBI" id="CHEBI:30616"/>
        <dbReference type="ChEBI" id="CHEBI:33019"/>
        <dbReference type="ChEBI" id="CHEBI:57328"/>
        <dbReference type="ChEBI" id="CHEBI:61723"/>
        <dbReference type="EC" id="2.7.7.3"/>
    </reaction>
</comment>
<feature type="binding site" evidence="9">
    <location>
        <position position="99"/>
    </location>
    <ligand>
        <name>substrate</name>
    </ligand>
</feature>
<comment type="pathway">
    <text evidence="9">Cofactor biosynthesis; coenzyme A biosynthesis; CoA from (R)-pantothenate: step 4/5.</text>
</comment>
<protein>
    <recommendedName>
        <fullName evidence="9">Phosphopantetheine adenylyltransferase</fullName>
        <ecNumber evidence="9">2.7.7.3</ecNumber>
    </recommendedName>
    <alternativeName>
        <fullName evidence="9">Dephospho-CoA pyrophosphorylase</fullName>
    </alternativeName>
    <alternativeName>
        <fullName evidence="9">Pantetheine-phosphate adenylyltransferase</fullName>
        <shortName evidence="9">PPAT</shortName>
    </alternativeName>
</protein>
<comment type="function">
    <text evidence="9">Reversibly transfers an adenylyl group from ATP to 4'-phosphopantetheine, yielding dephospho-CoA (dPCoA) and pyrophosphate.</text>
</comment>
<feature type="site" description="Transition state stabilizer" evidence="9">
    <location>
        <position position="29"/>
    </location>
</feature>
<dbReference type="GO" id="GO:0015937">
    <property type="term" value="P:coenzyme A biosynthetic process"/>
    <property type="evidence" value="ECO:0007669"/>
    <property type="project" value="UniProtKB-UniRule"/>
</dbReference>
<comment type="subunit">
    <text evidence="9">Homohexamer.</text>
</comment>
<reference evidence="10" key="1">
    <citation type="submission" date="2019-09" db="EMBL/GenBank/DDBJ databases">
        <title>Complete genome sequencing of four Arcobacter species reveals a diverse suite of mobile elements.</title>
        <authorList>
            <person name="Miller W.G."/>
            <person name="Yee E."/>
            <person name="Bono J.L."/>
        </authorList>
    </citation>
    <scope>NUCLEOTIDE SEQUENCE [LARGE SCALE GENOMIC DNA]</scope>
    <source>
        <strain evidence="10">LMG 26638</strain>
    </source>
</reference>
<feature type="binding site" evidence="9">
    <location>
        <position position="110"/>
    </location>
    <ligand>
        <name>ATP</name>
        <dbReference type="ChEBI" id="CHEBI:30616"/>
    </ligand>
</feature>
<evidence type="ECO:0000256" key="7">
    <source>
        <dbReference type="ARBA" id="ARBA00022993"/>
    </source>
</evidence>
<feature type="binding site" evidence="9">
    <location>
        <position position="85"/>
    </location>
    <ligand>
        <name>substrate</name>
    </ligand>
</feature>
<feature type="binding site" evidence="9">
    <location>
        <position position="21"/>
    </location>
    <ligand>
        <name>substrate</name>
    </ligand>
</feature>
<dbReference type="Proteomes" id="UP000322726">
    <property type="component" value="Chromosome"/>
</dbReference>
<evidence type="ECO:0000256" key="8">
    <source>
        <dbReference type="ARBA" id="ARBA00029346"/>
    </source>
</evidence>
<evidence type="ECO:0000256" key="6">
    <source>
        <dbReference type="ARBA" id="ARBA00022842"/>
    </source>
</evidence>
<reference evidence="10" key="2">
    <citation type="submission" date="2019-09" db="EMBL/GenBank/DDBJ databases">
        <title>Taxonomic note: a critical rebuttal of the proposed division of the genus Arcobacter into six genera, emended descriptions of Arcobacter anaerophilus and the genus Arcobacter, and an assessment of genus-level boundaries for Epsilonproteobacteria using in silico genomic comparator tools.</title>
        <authorList>
            <person name="On S.L.W."/>
            <person name="Miller W.G."/>
            <person name="Biggs P."/>
            <person name="Cornelius A."/>
            <person name="Vandamme P."/>
        </authorList>
    </citation>
    <scope>NUCLEOTIDE SEQUENCE [LARGE SCALE GENOMIC DNA]</scope>
    <source>
        <strain evidence="10">LMG 26638</strain>
    </source>
</reference>
<evidence type="ECO:0000256" key="9">
    <source>
        <dbReference type="HAMAP-Rule" id="MF_00151"/>
    </source>
</evidence>
<gene>
    <name evidence="9 10" type="primary">coaD</name>
    <name evidence="10" type="ORF">APAC_1236</name>
</gene>
<feature type="binding site" evidence="9">
    <location>
        <position position="53"/>
    </location>
    <ligand>
        <name>substrate</name>
    </ligand>
</feature>
<dbReference type="EMBL" id="CP035928">
    <property type="protein sequence ID" value="QEP34355.1"/>
    <property type="molecule type" value="Genomic_DNA"/>
</dbReference>
<sequence>MSNLENTECVKSHKKAIYSGTFDPITNGHLDIIRRAANIFDEVIIAVAKSELKKPMFSHYEREEFVIAATKDIPGVKVVGFDTLLVDLATQLGVNTIIRGLRAVSDFEFELQMGYANSSINNKIETLYLMPTLENAFVSSTIVREIIRFDGKFEHLVPKEVVKCMSL</sequence>
<evidence type="ECO:0000256" key="1">
    <source>
        <dbReference type="ARBA" id="ARBA00022490"/>
    </source>
</evidence>
<keyword evidence="2 9" id="KW-0808">Transferase</keyword>
<keyword evidence="7 9" id="KW-0173">Coenzyme A biosynthesis</keyword>
<accession>A0A5C2HA23</accession>
<evidence type="ECO:0000256" key="3">
    <source>
        <dbReference type="ARBA" id="ARBA00022695"/>
    </source>
</evidence>
<dbReference type="HAMAP" id="MF_00151">
    <property type="entry name" value="PPAT_bact"/>
    <property type="match status" value="1"/>
</dbReference>
<dbReference type="Pfam" id="PF01467">
    <property type="entry name" value="CTP_transf_like"/>
    <property type="match status" value="1"/>
</dbReference>
<dbReference type="InterPro" id="IPR014729">
    <property type="entry name" value="Rossmann-like_a/b/a_fold"/>
</dbReference>
<dbReference type="AlphaFoldDB" id="A0A5C2HA23"/>
<proteinExistence type="inferred from homology"/>
<evidence type="ECO:0000313" key="10">
    <source>
        <dbReference type="EMBL" id="QEP34355.1"/>
    </source>
</evidence>
<dbReference type="UniPathway" id="UPA00241">
    <property type="reaction ID" value="UER00355"/>
</dbReference>
<evidence type="ECO:0000313" key="11">
    <source>
        <dbReference type="Proteomes" id="UP000322726"/>
    </source>
</evidence>
<dbReference type="InterPro" id="IPR001980">
    <property type="entry name" value="PPAT"/>
</dbReference>
<name>A0A5C2HA23_9BACT</name>
<dbReference type="EC" id="2.7.7.3" evidence="9"/>
<keyword evidence="3 9" id="KW-0548">Nucleotidyltransferase</keyword>
<dbReference type="NCBIfam" id="TIGR01510">
    <property type="entry name" value="coaD_prev_kdtB"/>
    <property type="match status" value="1"/>
</dbReference>
<feature type="binding site" evidence="9">
    <location>
        <position position="29"/>
    </location>
    <ligand>
        <name>ATP</name>
        <dbReference type="ChEBI" id="CHEBI:30616"/>
    </ligand>
</feature>
<evidence type="ECO:0000256" key="5">
    <source>
        <dbReference type="ARBA" id="ARBA00022840"/>
    </source>
</evidence>
<dbReference type="NCBIfam" id="TIGR00125">
    <property type="entry name" value="cyt_tran_rel"/>
    <property type="match status" value="1"/>
</dbReference>
<feature type="binding site" evidence="9">
    <location>
        <begin position="135"/>
        <end position="141"/>
    </location>
    <ligand>
        <name>ATP</name>
        <dbReference type="ChEBI" id="CHEBI:30616"/>
    </ligand>
</feature>
<feature type="binding site" evidence="9">
    <location>
        <begin position="100"/>
        <end position="102"/>
    </location>
    <ligand>
        <name>ATP</name>
        <dbReference type="ChEBI" id="CHEBI:30616"/>
    </ligand>
</feature>
<dbReference type="GO" id="GO:0005524">
    <property type="term" value="F:ATP binding"/>
    <property type="evidence" value="ECO:0007669"/>
    <property type="project" value="UniProtKB-KW"/>
</dbReference>
<comment type="similarity">
    <text evidence="9">Belongs to the bacterial CoaD family.</text>
</comment>
<keyword evidence="4 9" id="KW-0547">Nucleotide-binding</keyword>
<dbReference type="CDD" id="cd02163">
    <property type="entry name" value="PPAT"/>
    <property type="match status" value="1"/>
</dbReference>
<keyword evidence="6 9" id="KW-0460">Magnesium</keyword>
<dbReference type="SUPFAM" id="SSF52374">
    <property type="entry name" value="Nucleotidylyl transferase"/>
    <property type="match status" value="1"/>
</dbReference>
<evidence type="ECO:0000256" key="4">
    <source>
        <dbReference type="ARBA" id="ARBA00022741"/>
    </source>
</evidence>